<evidence type="ECO:0000259" key="4">
    <source>
        <dbReference type="Pfam" id="PF13458"/>
    </source>
</evidence>
<dbReference type="Pfam" id="PF13458">
    <property type="entry name" value="Peripla_BP_6"/>
    <property type="match status" value="1"/>
</dbReference>
<keyword evidence="2 3" id="KW-0732">Signal</keyword>
<dbReference type="SUPFAM" id="SSF53822">
    <property type="entry name" value="Periplasmic binding protein-like I"/>
    <property type="match status" value="1"/>
</dbReference>
<gene>
    <name evidence="5" type="ORF">ACFFHQ_00270</name>
</gene>
<feature type="signal peptide" evidence="3">
    <location>
        <begin position="1"/>
        <end position="29"/>
    </location>
</feature>
<name>A0ABV6GN64_9BACL</name>
<evidence type="ECO:0000313" key="5">
    <source>
        <dbReference type="EMBL" id="MFC0295929.1"/>
    </source>
</evidence>
<dbReference type="InterPro" id="IPR028082">
    <property type="entry name" value="Peripla_BP_I"/>
</dbReference>
<dbReference type="Proteomes" id="UP001589785">
    <property type="component" value="Unassembled WGS sequence"/>
</dbReference>
<dbReference type="PROSITE" id="PS51257">
    <property type="entry name" value="PROKAR_LIPOPROTEIN"/>
    <property type="match status" value="1"/>
</dbReference>
<dbReference type="PANTHER" id="PTHR30483">
    <property type="entry name" value="LEUCINE-SPECIFIC-BINDING PROTEIN"/>
    <property type="match status" value="1"/>
</dbReference>
<evidence type="ECO:0000313" key="6">
    <source>
        <dbReference type="Proteomes" id="UP001589785"/>
    </source>
</evidence>
<dbReference type="PANTHER" id="PTHR30483:SF38">
    <property type="entry name" value="BLR7848 PROTEIN"/>
    <property type="match status" value="1"/>
</dbReference>
<dbReference type="RefSeq" id="WP_083509913.1">
    <property type="nucleotide sequence ID" value="NZ_JBHLVN010000001.1"/>
</dbReference>
<evidence type="ECO:0000256" key="2">
    <source>
        <dbReference type="ARBA" id="ARBA00022729"/>
    </source>
</evidence>
<dbReference type="CDD" id="cd06333">
    <property type="entry name" value="PBP1_ABC_RPA1789-like"/>
    <property type="match status" value="1"/>
</dbReference>
<dbReference type="InterPro" id="IPR028081">
    <property type="entry name" value="Leu-bd"/>
</dbReference>
<dbReference type="EMBL" id="JBHLVN010000001">
    <property type="protein sequence ID" value="MFC0295929.1"/>
    <property type="molecule type" value="Genomic_DNA"/>
</dbReference>
<comment type="similarity">
    <text evidence="1">Belongs to the leucine-binding protein family.</text>
</comment>
<proteinExistence type="inferred from homology"/>
<feature type="domain" description="Leucine-binding protein" evidence="4">
    <location>
        <begin position="50"/>
        <end position="388"/>
    </location>
</feature>
<organism evidence="5 6">
    <name type="scientific">Geobacillus jurassicus</name>
    <dbReference type="NCBI Taxonomy" id="235932"/>
    <lineage>
        <taxon>Bacteria</taxon>
        <taxon>Bacillati</taxon>
        <taxon>Bacillota</taxon>
        <taxon>Bacilli</taxon>
        <taxon>Bacillales</taxon>
        <taxon>Anoxybacillaceae</taxon>
        <taxon>Geobacillus</taxon>
    </lineage>
</organism>
<dbReference type="Gene3D" id="3.40.50.2300">
    <property type="match status" value="2"/>
</dbReference>
<keyword evidence="6" id="KW-1185">Reference proteome</keyword>
<sequence>MRVIGFMKKTVKKRLWFTLLAAVFLFGMAGCGGQGATQTSGGSNNKEKIVKIGVIIAETGPASTLGHTQVNTVKLMQKQLDQQGGINGTKVQLIMQDYETNDTKAVIAMDKLISQGVAAVIGATQTSTTMAILPKAVQANIPLLTIAPVTTDKENVYALAHSSTTVISPIVEYLVKHNIKKVAWMNARDAFGVIGLPAFKELAKQNGIEVVAHEEFDATASDMTVQLTNIRKANPEALIVWSRTPGAGIVARNFKSLGFTIPMLQSTAAANKGFIEQVQGNSDNIFVVGSKLSVADQLPESDQKKRLLAFRDLYAKEYGEEPDLFAAHVYDGIQLLIEAVKAGKTTANDIRNFLNNEIGEYPAVAGTLDLTKPLNGPKADGLTVLRIENNQWKYQQQ</sequence>
<feature type="chain" id="PRO_5047302427" evidence="3">
    <location>
        <begin position="30"/>
        <end position="397"/>
    </location>
</feature>
<accession>A0ABV6GN64</accession>
<protein>
    <submittedName>
        <fullName evidence="5">ABC transporter substrate-binding protein</fullName>
    </submittedName>
</protein>
<comment type="caution">
    <text evidence="5">The sequence shown here is derived from an EMBL/GenBank/DDBJ whole genome shotgun (WGS) entry which is preliminary data.</text>
</comment>
<evidence type="ECO:0000256" key="1">
    <source>
        <dbReference type="ARBA" id="ARBA00010062"/>
    </source>
</evidence>
<reference evidence="5 6" key="1">
    <citation type="submission" date="2024-09" db="EMBL/GenBank/DDBJ databases">
        <authorList>
            <person name="Sun Q."/>
            <person name="Mori K."/>
        </authorList>
    </citation>
    <scope>NUCLEOTIDE SEQUENCE [LARGE SCALE GENOMIC DNA]</scope>
    <source>
        <strain evidence="5 6">CCM 7224</strain>
    </source>
</reference>
<evidence type="ECO:0000256" key="3">
    <source>
        <dbReference type="SAM" id="SignalP"/>
    </source>
</evidence>
<dbReference type="InterPro" id="IPR051010">
    <property type="entry name" value="BCAA_transport"/>
</dbReference>